<proteinExistence type="predicted"/>
<keyword evidence="2" id="KW-0812">Transmembrane</keyword>
<evidence type="ECO:0000256" key="2">
    <source>
        <dbReference type="SAM" id="Phobius"/>
    </source>
</evidence>
<dbReference type="EMBL" id="FZNQ01000003">
    <property type="protein sequence ID" value="SNR34837.1"/>
    <property type="molecule type" value="Genomic_DNA"/>
</dbReference>
<keyword evidence="2" id="KW-1133">Transmembrane helix</keyword>
<feature type="domain" description="Archaeal Type IV pilin N-terminal" evidence="3">
    <location>
        <begin position="29"/>
        <end position="97"/>
    </location>
</feature>
<evidence type="ECO:0000313" key="4">
    <source>
        <dbReference type="EMBL" id="SNR34837.1"/>
    </source>
</evidence>
<feature type="compositionally biased region" description="Basic and acidic residues" evidence="1">
    <location>
        <begin position="1"/>
        <end position="12"/>
    </location>
</feature>
<protein>
    <recommendedName>
        <fullName evidence="3">Archaeal Type IV pilin N-terminal domain-containing protein</fullName>
    </recommendedName>
</protein>
<sequence>MRNRIGRTERTESTASPGSGVGSRAIAPIGVVLLLAIGTVLAGTVATAAFGATTAVPDGSPTTVAIDATAERDRITLTHRAGDPIDVRDLEVRIRVDDEPLARQPPVPFFSAIGFRSGPTGPFNAASDPDWVAGESASVGVAETNAPRVTPGRTVEIELLVDGRRVAHAEAVVKPG</sequence>
<evidence type="ECO:0000259" key="3">
    <source>
        <dbReference type="Pfam" id="PF07790"/>
    </source>
</evidence>
<dbReference type="AlphaFoldDB" id="A0A238VL46"/>
<name>A0A238VL46_HALVU</name>
<dbReference type="RefSeq" id="WP_245809901.1">
    <property type="nucleotide sequence ID" value="NZ_FZNQ01000003.1"/>
</dbReference>
<gene>
    <name evidence="4" type="ORF">SAMN06264855_10349</name>
</gene>
<keyword evidence="5" id="KW-1185">Reference proteome</keyword>
<dbReference type="Pfam" id="PF07790">
    <property type="entry name" value="Pilin_N"/>
    <property type="match status" value="1"/>
</dbReference>
<accession>A0A238VL46</accession>
<dbReference type="Proteomes" id="UP000198397">
    <property type="component" value="Unassembled WGS sequence"/>
</dbReference>
<evidence type="ECO:0000256" key="1">
    <source>
        <dbReference type="SAM" id="MobiDB-lite"/>
    </source>
</evidence>
<organism evidence="4 5">
    <name type="scientific">Halorubrum vacuolatum</name>
    <name type="common">Natronobacterium vacuolatum</name>
    <dbReference type="NCBI Taxonomy" id="63740"/>
    <lineage>
        <taxon>Archaea</taxon>
        <taxon>Methanobacteriati</taxon>
        <taxon>Methanobacteriota</taxon>
        <taxon>Stenosarchaea group</taxon>
        <taxon>Halobacteria</taxon>
        <taxon>Halobacteriales</taxon>
        <taxon>Haloferacaceae</taxon>
        <taxon>Halorubrum</taxon>
    </lineage>
</organism>
<feature type="transmembrane region" description="Helical" evidence="2">
    <location>
        <begin position="25"/>
        <end position="50"/>
    </location>
</feature>
<keyword evidence="2" id="KW-0472">Membrane</keyword>
<feature type="region of interest" description="Disordered" evidence="1">
    <location>
        <begin position="1"/>
        <end position="21"/>
    </location>
</feature>
<reference evidence="4 5" key="1">
    <citation type="submission" date="2017-06" db="EMBL/GenBank/DDBJ databases">
        <authorList>
            <person name="Kim H.J."/>
            <person name="Triplett B.A."/>
        </authorList>
    </citation>
    <scope>NUCLEOTIDE SEQUENCE [LARGE SCALE GENOMIC DNA]</scope>
    <source>
        <strain evidence="4 5">DSM 8800</strain>
    </source>
</reference>
<dbReference type="InterPro" id="IPR012859">
    <property type="entry name" value="Pilin_N_archaeal"/>
</dbReference>
<evidence type="ECO:0000313" key="5">
    <source>
        <dbReference type="Proteomes" id="UP000198397"/>
    </source>
</evidence>